<sequence>MTVANFLGRRVGGTAFQASVSPKLREWGFIVLIFSFYGGGIAELRRLTNTNPSIIRVYLAAVYFSWKDQNSTKHAGIVLLVLFTAMNILITALQLRCNLILEDWDVNLHSEFLDSWHPPPLDWIKINVDASLMRSNLRGIGGV</sequence>
<evidence type="ECO:0000313" key="2">
    <source>
        <dbReference type="EMBL" id="KAH0463722.1"/>
    </source>
</evidence>
<proteinExistence type="predicted"/>
<comment type="caution">
    <text evidence="2">The sequence shown here is derived from an EMBL/GenBank/DDBJ whole genome shotgun (WGS) entry which is preliminary data.</text>
</comment>
<keyword evidence="1" id="KW-0472">Membrane</keyword>
<evidence type="ECO:0000256" key="1">
    <source>
        <dbReference type="SAM" id="Phobius"/>
    </source>
</evidence>
<keyword evidence="3" id="KW-1185">Reference proteome</keyword>
<protein>
    <submittedName>
        <fullName evidence="2">Uncharacterized protein</fullName>
    </submittedName>
</protein>
<keyword evidence="1" id="KW-1133">Transmembrane helix</keyword>
<name>A0AAV7H464_DENCH</name>
<reference evidence="2 3" key="1">
    <citation type="journal article" date="2021" name="Hortic Res">
        <title>Chromosome-scale assembly of the Dendrobium chrysotoxum genome enhances the understanding of orchid evolution.</title>
        <authorList>
            <person name="Zhang Y."/>
            <person name="Zhang G.Q."/>
            <person name="Zhang D."/>
            <person name="Liu X.D."/>
            <person name="Xu X.Y."/>
            <person name="Sun W.H."/>
            <person name="Yu X."/>
            <person name="Zhu X."/>
            <person name="Wang Z.W."/>
            <person name="Zhao X."/>
            <person name="Zhong W.Y."/>
            <person name="Chen H."/>
            <person name="Yin W.L."/>
            <person name="Huang T."/>
            <person name="Niu S.C."/>
            <person name="Liu Z.J."/>
        </authorList>
    </citation>
    <scope>NUCLEOTIDE SEQUENCE [LARGE SCALE GENOMIC DNA]</scope>
    <source>
        <strain evidence="2">Lindl</strain>
    </source>
</reference>
<keyword evidence="1" id="KW-0812">Transmembrane</keyword>
<gene>
    <name evidence="2" type="ORF">IEQ34_006508</name>
</gene>
<dbReference type="Proteomes" id="UP000775213">
    <property type="component" value="Unassembled WGS sequence"/>
</dbReference>
<dbReference type="AlphaFoldDB" id="A0AAV7H464"/>
<dbReference type="EMBL" id="JAGFBR010000007">
    <property type="protein sequence ID" value="KAH0463722.1"/>
    <property type="molecule type" value="Genomic_DNA"/>
</dbReference>
<evidence type="ECO:0000313" key="3">
    <source>
        <dbReference type="Proteomes" id="UP000775213"/>
    </source>
</evidence>
<organism evidence="2 3">
    <name type="scientific">Dendrobium chrysotoxum</name>
    <name type="common">Orchid</name>
    <dbReference type="NCBI Taxonomy" id="161865"/>
    <lineage>
        <taxon>Eukaryota</taxon>
        <taxon>Viridiplantae</taxon>
        <taxon>Streptophyta</taxon>
        <taxon>Embryophyta</taxon>
        <taxon>Tracheophyta</taxon>
        <taxon>Spermatophyta</taxon>
        <taxon>Magnoliopsida</taxon>
        <taxon>Liliopsida</taxon>
        <taxon>Asparagales</taxon>
        <taxon>Orchidaceae</taxon>
        <taxon>Epidendroideae</taxon>
        <taxon>Malaxideae</taxon>
        <taxon>Dendrobiinae</taxon>
        <taxon>Dendrobium</taxon>
    </lineage>
</organism>
<accession>A0AAV7H464</accession>
<feature type="transmembrane region" description="Helical" evidence="1">
    <location>
        <begin position="75"/>
        <end position="95"/>
    </location>
</feature>